<dbReference type="RefSeq" id="WP_147904341.1">
    <property type="nucleotide sequence ID" value="NZ_BAAAGC010000010.1"/>
</dbReference>
<dbReference type="EMBL" id="VRLR01000006">
    <property type="protein sequence ID" value="TXK80421.1"/>
    <property type="molecule type" value="Genomic_DNA"/>
</dbReference>
<comment type="caution">
    <text evidence="3">The sequence shown here is derived from an EMBL/GenBank/DDBJ whole genome shotgun (WGS) entry which is preliminary data.</text>
</comment>
<proteinExistence type="predicted"/>
<feature type="domain" description="Glycosyltransferase Maf N-terminal" evidence="2">
    <location>
        <begin position="33"/>
        <end position="106"/>
    </location>
</feature>
<dbReference type="OrthoDB" id="7254531at2"/>
<dbReference type="Pfam" id="PF20157">
    <property type="entry name" value="Maf_flag10_N"/>
    <property type="match status" value="3"/>
</dbReference>
<dbReference type="PANTHER" id="PTHR41786:SF1">
    <property type="entry name" value="6-HYDROXYMETHYLPTERIN DIPHOSPHOKINASE MPTE-LIKE DOMAIN-CONTAINING PROTEIN"/>
    <property type="match status" value="1"/>
</dbReference>
<dbReference type="Proteomes" id="UP000321814">
    <property type="component" value="Unassembled WGS sequence"/>
</dbReference>
<dbReference type="InterPro" id="IPR002826">
    <property type="entry name" value="MptE-like"/>
</dbReference>
<name>A0A5C8LST0_9GAMM</name>
<accession>A0A5C8LST0</accession>
<dbReference type="Pfam" id="PF01973">
    <property type="entry name" value="MptE-like"/>
    <property type="match status" value="1"/>
</dbReference>
<dbReference type="AlphaFoldDB" id="A0A5C8LST0"/>
<dbReference type="GO" id="GO:0016740">
    <property type="term" value="F:transferase activity"/>
    <property type="evidence" value="ECO:0007669"/>
    <property type="project" value="UniProtKB-KW"/>
</dbReference>
<keyword evidence="3" id="KW-0808">Transferase</keyword>
<feature type="domain" description="Glycosyltransferase Maf N-terminal" evidence="2">
    <location>
        <begin position="275"/>
        <end position="500"/>
    </location>
</feature>
<gene>
    <name evidence="3" type="ORF">FU839_10675</name>
</gene>
<sequence>MLKYINYQLSDDDTLQLQAEKDVASAILNTTRQNIDAIKTYIPSLIDIVNNHKSERYSLFCNRSGELNLVEFNTGRTFYSEHVHQEVQQEVQSFISAANYIHLTTQGAKAGVEKLPSEPDAVIVFGMGLGHHLHELVKRCQPRYLIVYEPELDFLISSLQVANWRELLEIIAFSNTRIFLQMGSAATGITEELKELLAFDGTLDKVYLYRHQFHPMMDNVFNFLHDHSGDFAALTNSGHQFTEYTDALDYVPERSGHVLANYAPEPADTAARQQLFERNLEVLRQYYPGVYKEIHLHKPKRWLLVQDKQQLNLLHTERQALLYGDQEYESEQLVEYFSNHPFKDDVILGLRSGGKLAQYTHFKAVTKMRPILEKTLIKKGVLPETVESLIVFGIGLGRHIELLLQKHKVNKLYICEPNLDFFYASLFQTDWQAIVDKFSSGDQRLYLNLGGDGSQYFYDLMGQFYQVGAYSIADTYLMSSYYNKKMSSAIHELRSELAVVLALGEYFDHARYGIAHTYHSLSAGHRFMKLQKSDSAASSISKNLPVFVIGNGPSLDTLLPYLKEHQNNAVIVSCGTALRSLYRNGIRPDFHAEIEQNRATYDWITQVDDKDYLKQITLLSVNGIHPDSAALFKQTLLCMKEGEASTFVFNSGLTKRGIQIKQLAYAYPTVTNLVMNYFIQWGFRDYYLMGVDLGFVDINSHHSKFSAYYKEDGSQTYDYKSLHGGGPVVAGNFRPVVFTKKEFEVARKLMEQAISKAPERIEVYNCSDGAKIKGSLALPPENILLKPLQQPKSKLIEELVTLTFHPELSSYSDMIFHSFSMDALNDTLNRWQELVAVDVTDGVSARKLIREQWTLIRACGLLDKNLTFSLFYGSANYISGILTKIASGLDEDSVELLDNFNQIVQIWRDYLQEAADSYLQDPLAFDQTRVPFLQKC</sequence>
<evidence type="ECO:0000259" key="1">
    <source>
        <dbReference type="Pfam" id="PF01973"/>
    </source>
</evidence>
<dbReference type="InterPro" id="IPR045376">
    <property type="entry name" value="Maf_N"/>
</dbReference>
<organism evidence="3 4">
    <name type="scientific">Rheinheimera tangshanensis</name>
    <dbReference type="NCBI Taxonomy" id="400153"/>
    <lineage>
        <taxon>Bacteria</taxon>
        <taxon>Pseudomonadati</taxon>
        <taxon>Pseudomonadota</taxon>
        <taxon>Gammaproteobacteria</taxon>
        <taxon>Chromatiales</taxon>
        <taxon>Chromatiaceae</taxon>
        <taxon>Rheinheimera</taxon>
    </lineage>
</organism>
<evidence type="ECO:0000259" key="2">
    <source>
        <dbReference type="Pfam" id="PF20157"/>
    </source>
</evidence>
<evidence type="ECO:0000313" key="4">
    <source>
        <dbReference type="Proteomes" id="UP000321814"/>
    </source>
</evidence>
<evidence type="ECO:0000313" key="3">
    <source>
        <dbReference type="EMBL" id="TXK80421.1"/>
    </source>
</evidence>
<reference evidence="3 4" key="1">
    <citation type="submission" date="2019-08" db="EMBL/GenBank/DDBJ databases">
        <title>Draft genome analysis of Rheinheimera tangshanensis isolated from the roots of fresh rice plants (Oryza sativa).</title>
        <authorList>
            <person name="Yu Q."/>
            <person name="Qi Y."/>
            <person name="Zhang H."/>
            <person name="Pu J."/>
        </authorList>
    </citation>
    <scope>NUCLEOTIDE SEQUENCE [LARGE SCALE GENOMIC DNA]</scope>
    <source>
        <strain evidence="3 4">JA3-B52</strain>
    </source>
</reference>
<feature type="domain" description="6-hydroxymethylpterin diphosphokinase MptE-like" evidence="1">
    <location>
        <begin position="537"/>
        <end position="696"/>
    </location>
</feature>
<keyword evidence="4" id="KW-1185">Reference proteome</keyword>
<feature type="domain" description="Glycosyltransferase Maf N-terminal" evidence="2">
    <location>
        <begin position="111"/>
        <end position="228"/>
    </location>
</feature>
<protein>
    <submittedName>
        <fullName evidence="3">Motility associated factor glycosyltransferase family protein</fullName>
    </submittedName>
</protein>
<dbReference type="PANTHER" id="PTHR41786">
    <property type="entry name" value="MOTILITY ACCESSORY FACTOR MAF"/>
    <property type="match status" value="1"/>
</dbReference>